<evidence type="ECO:0000313" key="2">
    <source>
        <dbReference type="Proteomes" id="UP000648239"/>
    </source>
</evidence>
<dbReference type="AlphaFoldDB" id="A0A8J7CLQ0"/>
<comment type="caution">
    <text evidence="1">The sequence shown here is derived from an EMBL/GenBank/DDBJ whole genome shotgun (WGS) entry which is preliminary data.</text>
</comment>
<name>A0A8J7CLQ0_9BACT</name>
<dbReference type="EMBL" id="JACXWD010000030">
    <property type="protein sequence ID" value="MBD3868398.1"/>
    <property type="molecule type" value="Genomic_DNA"/>
</dbReference>
<dbReference type="InterPro" id="IPR052846">
    <property type="entry name" value="ECM-enzyme_regulator"/>
</dbReference>
<dbReference type="PROSITE" id="PS00018">
    <property type="entry name" value="EF_HAND_1"/>
    <property type="match status" value="1"/>
</dbReference>
<dbReference type="Proteomes" id="UP000648239">
    <property type="component" value="Unassembled WGS sequence"/>
</dbReference>
<dbReference type="PANTHER" id="PTHR31797:SF6">
    <property type="entry name" value="CHITIN-BINDING TYPE-2 DOMAIN-CONTAINING PROTEIN"/>
    <property type="match status" value="1"/>
</dbReference>
<protein>
    <recommendedName>
        <fullName evidence="3">Alpha/beta hydrolase family protein</fullName>
    </recommendedName>
</protein>
<organism evidence="1 2">
    <name type="scientific">Candidatus Polarisedimenticola svalbardensis</name>
    <dbReference type="NCBI Taxonomy" id="2886004"/>
    <lineage>
        <taxon>Bacteria</taxon>
        <taxon>Pseudomonadati</taxon>
        <taxon>Acidobacteriota</taxon>
        <taxon>Candidatus Polarisedimenticolia</taxon>
        <taxon>Candidatus Polarisedimenticolales</taxon>
        <taxon>Candidatus Polarisedimenticolaceae</taxon>
        <taxon>Candidatus Polarisedimenticola</taxon>
    </lineage>
</organism>
<evidence type="ECO:0008006" key="3">
    <source>
        <dbReference type="Google" id="ProtNLM"/>
    </source>
</evidence>
<accession>A0A8J7CLQ0</accession>
<dbReference type="InterPro" id="IPR029058">
    <property type="entry name" value="AB_hydrolase_fold"/>
</dbReference>
<proteinExistence type="predicted"/>
<dbReference type="InterPro" id="IPR018247">
    <property type="entry name" value="EF_Hand_1_Ca_BS"/>
</dbReference>
<reference evidence="1 2" key="1">
    <citation type="submission" date="2020-08" db="EMBL/GenBank/DDBJ databases">
        <title>Acidobacteriota in marine sediments use diverse sulfur dissimilation pathways.</title>
        <authorList>
            <person name="Wasmund K."/>
        </authorList>
    </citation>
    <scope>NUCLEOTIDE SEQUENCE [LARGE SCALE GENOMIC DNA]</scope>
    <source>
        <strain evidence="1">MAG AM4</strain>
    </source>
</reference>
<sequence length="837" mass="89716">MRPQSLIPKRWILIVIFLTGMISSAAWGQIATDSLRAELTGDAVRLTWGAGTGPYGIYRAADPSGLDSADNYVGVTGETFFLDALDLEPGDPVLYFLVADPPRCNQHFICSNGNPCDGVETCFDRRCIAGEPVNCNDGDSCTEDSCSLSTGACSSTALDCEDGDPCTLDYCTQGLGCESSVDPAAGVGVAAELAGNPLGAYPHFEFVRSFNEDAPVSLAVDPGRTPDLVGETCDVYVVEARSAAGWCSDRTLSDARGAPDTRTFVAGQVQDNTFPLVPPLALDSSAGHGIGHGYDVVLDCDQDGQLDGAELVDGLEDRSGLYLVHDLTQPGPLATVQFDSIGPEPDHCDSFINPGNDDMRIYHPAELQNPGFGGRFPLVVISHGNGHCFDWYDFLGNHLASYGYIVMSHDNNTGPGIETASVTTLTFTDRILLEQDSLGGGVLLGHIDSSRIAWLGHSRGGEGIVRAYDRIVDDGYVPQAYTADDIVVLSSIAPTDFLERAGADPHDANFHLLYGAADGDVCGCPNSLYPFALLERATGNRHSTYLHGADHNDFNCCGFNDFEGPAGTAIGRAEAQQVQKAIQLATVERYAEGSLAAEDFFWRQWESFRPIGVDPSTVVVSEYRKEPAQRSFVLEDYQTEPSTTVSSSGGGVNFSVLGLTEAQLNDTNGSFSWTGTEPMNGMTRGEVSDDTRGAVFDYAAGGDSFYELEVVPVEQDFSDDRFLSFRFVQGTRHPLTAAELGDLNLTVSLVDGVGGASAIRIDTYGGGVEEPYQRGNYGSGAGWQNEFETVRIRITDFLANGSDLDLSNIRFVRFDFGSSYGSAQGRLGLDDVELTEE</sequence>
<dbReference type="Gene3D" id="3.40.50.1820">
    <property type="entry name" value="alpha/beta hydrolase"/>
    <property type="match status" value="1"/>
</dbReference>
<dbReference type="InterPro" id="IPR001673">
    <property type="entry name" value="S_mold_repeat"/>
</dbReference>
<dbReference type="PANTHER" id="PTHR31797">
    <property type="entry name" value="EXTRACELLULAR MATRIX PROTEIN A-RELATED"/>
    <property type="match status" value="1"/>
</dbReference>
<evidence type="ECO:0000313" key="1">
    <source>
        <dbReference type="EMBL" id="MBD3868398.1"/>
    </source>
</evidence>
<dbReference type="SUPFAM" id="SSF53474">
    <property type="entry name" value="alpha/beta-Hydrolases"/>
    <property type="match status" value="1"/>
</dbReference>
<dbReference type="Pfam" id="PF00526">
    <property type="entry name" value="Dicty_CTDC"/>
    <property type="match status" value="2"/>
</dbReference>
<gene>
    <name evidence="1" type="ORF">IFK94_09760</name>
</gene>